<dbReference type="EMBL" id="PFBZ01000101">
    <property type="protein sequence ID" value="PIT86583.1"/>
    <property type="molecule type" value="Genomic_DNA"/>
</dbReference>
<gene>
    <name evidence="2" type="ORF">COU33_02310</name>
</gene>
<evidence type="ECO:0000313" key="2">
    <source>
        <dbReference type="EMBL" id="PIT86583.1"/>
    </source>
</evidence>
<organism evidence="2 3">
    <name type="scientific">Candidatus Magasanikbacteria bacterium CG10_big_fil_rev_8_21_14_0_10_43_6</name>
    <dbReference type="NCBI Taxonomy" id="1974650"/>
    <lineage>
        <taxon>Bacteria</taxon>
        <taxon>Candidatus Magasanikiibacteriota</taxon>
    </lineage>
</organism>
<dbReference type="Proteomes" id="UP000229362">
    <property type="component" value="Unassembled WGS sequence"/>
</dbReference>
<name>A0A2M6W1B8_9BACT</name>
<comment type="caution">
    <text evidence="2">The sequence shown here is derived from an EMBL/GenBank/DDBJ whole genome shotgun (WGS) entry which is preliminary data.</text>
</comment>
<evidence type="ECO:0000256" key="1">
    <source>
        <dbReference type="SAM" id="MobiDB-lite"/>
    </source>
</evidence>
<accession>A0A2M6W1B8</accession>
<feature type="region of interest" description="Disordered" evidence="1">
    <location>
        <begin position="42"/>
        <end position="62"/>
    </location>
</feature>
<evidence type="ECO:0000313" key="3">
    <source>
        <dbReference type="Proteomes" id="UP000229362"/>
    </source>
</evidence>
<protein>
    <submittedName>
        <fullName evidence="2">Uncharacterized protein</fullName>
    </submittedName>
</protein>
<sequence>MFEMFRKKSNEKTPDERERESGAEFEDLVNNLNNALNKRQEVKQEMDEANEEYVRRTNKVKE</sequence>
<feature type="region of interest" description="Disordered" evidence="1">
    <location>
        <begin position="1"/>
        <end position="24"/>
    </location>
</feature>
<reference evidence="3" key="1">
    <citation type="submission" date="2017-09" db="EMBL/GenBank/DDBJ databases">
        <title>Depth-based differentiation of microbial function through sediment-hosted aquifers and enrichment of novel symbionts in the deep terrestrial subsurface.</title>
        <authorList>
            <person name="Probst A.J."/>
            <person name="Ladd B."/>
            <person name="Jarett J.K."/>
            <person name="Geller-Mcgrath D.E."/>
            <person name="Sieber C.M.K."/>
            <person name="Emerson J.B."/>
            <person name="Anantharaman K."/>
            <person name="Thomas B.C."/>
            <person name="Malmstrom R."/>
            <person name="Stieglmeier M."/>
            <person name="Klingl A."/>
            <person name="Woyke T."/>
            <person name="Ryan C.M."/>
            <person name="Banfield J.F."/>
        </authorList>
    </citation>
    <scope>NUCLEOTIDE SEQUENCE [LARGE SCALE GENOMIC DNA]</scope>
</reference>
<feature type="compositionally biased region" description="Basic and acidic residues" evidence="1">
    <location>
        <begin position="1"/>
        <end position="22"/>
    </location>
</feature>
<proteinExistence type="predicted"/>
<dbReference type="AlphaFoldDB" id="A0A2M6W1B8"/>